<dbReference type="AlphaFoldDB" id="D1C0Y1"/>
<dbReference type="eggNOG" id="ENOG502ZKHM">
    <property type="taxonomic scope" value="Bacteria"/>
</dbReference>
<feature type="transmembrane region" description="Helical" evidence="1">
    <location>
        <begin position="18"/>
        <end position="38"/>
    </location>
</feature>
<reference evidence="2 3" key="1">
    <citation type="journal article" date="2010" name="Stand. Genomic Sci.">
        <title>Complete genome sequence of Xylanimonas cellulosilytica type strain (XIL07).</title>
        <authorList>
            <person name="Foster B."/>
            <person name="Pukall R."/>
            <person name="Abt B."/>
            <person name="Nolan M."/>
            <person name="Glavina Del Rio T."/>
            <person name="Chen F."/>
            <person name="Lucas S."/>
            <person name="Tice H."/>
            <person name="Pitluck S."/>
            <person name="Cheng J.-F."/>
            <person name="Chertkov O."/>
            <person name="Brettin T."/>
            <person name="Han C."/>
            <person name="Detter J.C."/>
            <person name="Bruce D."/>
            <person name="Goodwin L."/>
            <person name="Ivanova N."/>
            <person name="Mavromatis K."/>
            <person name="Pati A."/>
            <person name="Mikhailova N."/>
            <person name="Chen A."/>
            <person name="Palaniappan K."/>
            <person name="Land M."/>
            <person name="Hauser L."/>
            <person name="Chang Y.-J."/>
            <person name="Jeffries C.D."/>
            <person name="Chain P."/>
            <person name="Rohde M."/>
            <person name="Goeker M."/>
            <person name="Bristow J."/>
            <person name="Eisen J.A."/>
            <person name="Markowitz V."/>
            <person name="Hugenholtz P."/>
            <person name="Kyrpides N.C."/>
            <person name="Klenk H.-P."/>
            <person name="Lapidus A."/>
        </authorList>
    </citation>
    <scope>NUCLEOTIDE SEQUENCE [LARGE SCALE GENOMIC DNA]</scope>
    <source>
        <strain evidence="3">DSM 15894 / CECT 5975 / LMG 20990 / XIL07</strain>
        <plasmid evidence="3">Plasmid pXCEL01</plasmid>
    </source>
</reference>
<dbReference type="KEGG" id="xce:Xcel_3448"/>
<keyword evidence="1" id="KW-1133">Transmembrane helix</keyword>
<accession>D1C0Y1</accession>
<dbReference type="EMBL" id="CP001822">
    <property type="protein sequence ID" value="ACZ32447.1"/>
    <property type="molecule type" value="Genomic_DNA"/>
</dbReference>
<dbReference type="HOGENOM" id="CLU_2059581_0_0_11"/>
<organism evidence="2 3">
    <name type="scientific">Xylanimonas cellulosilytica (strain DSM 15894 / JCM 12276 / CECT 5975 / KCTC 9989 / LMG 20990 / NBRC 107835 / XIL07)</name>
    <dbReference type="NCBI Taxonomy" id="446471"/>
    <lineage>
        <taxon>Bacteria</taxon>
        <taxon>Bacillati</taxon>
        <taxon>Actinomycetota</taxon>
        <taxon>Actinomycetes</taxon>
        <taxon>Micrococcales</taxon>
        <taxon>Promicromonosporaceae</taxon>
        <taxon>Xylanimonas</taxon>
    </lineage>
</organism>
<evidence type="ECO:0000256" key="1">
    <source>
        <dbReference type="SAM" id="Phobius"/>
    </source>
</evidence>
<name>D1C0Y1_XYLCX</name>
<keyword evidence="1" id="KW-0812">Transmembrane</keyword>
<sequence>MNSTQLGNGIADTPEEEVILIVVGLGALGLIAGSLGLFWDKTIAWLLTHGLLLPAAARPLLEIPGTDGAGLDLMRAAIAAGVLLALIAVVVSSAVRAIRRRRHAEELV</sequence>
<dbReference type="RefSeq" id="WP_012880187.1">
    <property type="nucleotide sequence ID" value="NC_013531.1"/>
</dbReference>
<feature type="transmembrane region" description="Helical" evidence="1">
    <location>
        <begin position="73"/>
        <end position="95"/>
    </location>
</feature>
<gene>
    <name evidence="2" type="ORF">Xcel_3448</name>
</gene>
<protein>
    <submittedName>
        <fullName evidence="2">Uncharacterized protein</fullName>
    </submittedName>
</protein>
<evidence type="ECO:0000313" key="2">
    <source>
        <dbReference type="EMBL" id="ACZ32447.1"/>
    </source>
</evidence>
<keyword evidence="1" id="KW-0472">Membrane</keyword>
<geneLocation type="plasmid" evidence="2 3">
    <name>pXCEL01</name>
</geneLocation>
<keyword evidence="2" id="KW-0614">Plasmid</keyword>
<dbReference type="Proteomes" id="UP000002255">
    <property type="component" value="Plasmid pXCEL01"/>
</dbReference>
<evidence type="ECO:0000313" key="3">
    <source>
        <dbReference type="Proteomes" id="UP000002255"/>
    </source>
</evidence>
<keyword evidence="3" id="KW-1185">Reference proteome</keyword>
<proteinExistence type="predicted"/>